<evidence type="ECO:0000259" key="11">
    <source>
        <dbReference type="Pfam" id="PF00561"/>
    </source>
</evidence>
<name>A0A7Y9LUU8_9MICC</name>
<dbReference type="Proteomes" id="UP000521748">
    <property type="component" value="Unassembled WGS sequence"/>
</dbReference>
<dbReference type="GO" id="GO:0005737">
    <property type="term" value="C:cytoplasm"/>
    <property type="evidence" value="ECO:0007669"/>
    <property type="project" value="UniProtKB-SubCell"/>
</dbReference>
<dbReference type="InterPro" id="IPR000073">
    <property type="entry name" value="AB_hydrolase_1"/>
</dbReference>
<evidence type="ECO:0000256" key="3">
    <source>
        <dbReference type="ARBA" id="ARBA00010088"/>
    </source>
</evidence>
<comment type="similarity">
    <text evidence="3 8 10">Belongs to the peptidase S33 family.</text>
</comment>
<dbReference type="EC" id="3.4.11.5" evidence="8 10"/>
<keyword evidence="5 8" id="KW-0963">Cytoplasm</keyword>
<evidence type="ECO:0000256" key="7">
    <source>
        <dbReference type="ARBA" id="ARBA00022801"/>
    </source>
</evidence>
<feature type="active site" description="Proton donor" evidence="9">
    <location>
        <position position="298"/>
    </location>
</feature>
<evidence type="ECO:0000256" key="1">
    <source>
        <dbReference type="ARBA" id="ARBA00001585"/>
    </source>
</evidence>
<gene>
    <name evidence="12" type="ORF">FHU41_002273</name>
</gene>
<accession>A0A7Y9LUU8</accession>
<keyword evidence="7 8" id="KW-0378">Hydrolase</keyword>
<keyword evidence="6 8" id="KW-0645">Protease</keyword>
<reference evidence="12 13" key="1">
    <citation type="submission" date="2020-07" db="EMBL/GenBank/DDBJ databases">
        <title>Sequencing the genomes of 1000 actinobacteria strains.</title>
        <authorList>
            <person name="Klenk H.-P."/>
        </authorList>
    </citation>
    <scope>NUCLEOTIDE SEQUENCE [LARGE SCALE GENOMIC DNA]</scope>
    <source>
        <strain evidence="12 13">DSM 102047</strain>
    </source>
</reference>
<comment type="catalytic activity">
    <reaction evidence="1 8 10">
        <text>Release of N-terminal proline from a peptide.</text>
        <dbReference type="EC" id="3.4.11.5"/>
    </reaction>
</comment>
<dbReference type="Gene3D" id="3.40.50.1820">
    <property type="entry name" value="alpha/beta hydrolase"/>
    <property type="match status" value="1"/>
</dbReference>
<protein>
    <recommendedName>
        <fullName evidence="8 10">Proline iminopeptidase</fullName>
        <shortName evidence="8">PIP</shortName>
        <ecNumber evidence="8 10">3.4.11.5</ecNumber>
    </recommendedName>
    <alternativeName>
        <fullName evidence="8">Prolyl aminopeptidase</fullName>
    </alternativeName>
</protein>
<comment type="subcellular location">
    <subcellularLocation>
        <location evidence="2 8">Cytoplasm</location>
    </subcellularLocation>
</comment>
<feature type="active site" evidence="9">
    <location>
        <position position="270"/>
    </location>
</feature>
<keyword evidence="13" id="KW-1185">Reference proteome</keyword>
<evidence type="ECO:0000256" key="10">
    <source>
        <dbReference type="RuleBase" id="RU003421"/>
    </source>
</evidence>
<dbReference type="PANTHER" id="PTHR43722:SF1">
    <property type="entry name" value="PROLINE IMINOPEPTIDASE"/>
    <property type="match status" value="1"/>
</dbReference>
<dbReference type="GO" id="GO:0006508">
    <property type="term" value="P:proteolysis"/>
    <property type="evidence" value="ECO:0007669"/>
    <property type="project" value="UniProtKB-KW"/>
</dbReference>
<dbReference type="SUPFAM" id="SSF53474">
    <property type="entry name" value="alpha/beta-Hydrolases"/>
    <property type="match status" value="1"/>
</dbReference>
<dbReference type="PIRSF" id="PIRSF006431">
    <property type="entry name" value="Pept_S33"/>
    <property type="match status" value="1"/>
</dbReference>
<evidence type="ECO:0000256" key="8">
    <source>
        <dbReference type="PIRNR" id="PIRNR006431"/>
    </source>
</evidence>
<dbReference type="InterPro" id="IPR029058">
    <property type="entry name" value="AB_hydrolase_fold"/>
</dbReference>
<dbReference type="EMBL" id="JACBYQ010000002">
    <property type="protein sequence ID" value="NYE96023.1"/>
    <property type="molecule type" value="Genomic_DNA"/>
</dbReference>
<organism evidence="12 13">
    <name type="scientific">Psychromicrobium silvestre</name>
    <dbReference type="NCBI Taxonomy" id="1645614"/>
    <lineage>
        <taxon>Bacteria</taxon>
        <taxon>Bacillati</taxon>
        <taxon>Actinomycetota</taxon>
        <taxon>Actinomycetes</taxon>
        <taxon>Micrococcales</taxon>
        <taxon>Micrococcaceae</taxon>
        <taxon>Psychromicrobium</taxon>
    </lineage>
</organism>
<dbReference type="InterPro" id="IPR005944">
    <property type="entry name" value="Pro_iminopeptidase"/>
</dbReference>
<comment type="caution">
    <text evidence="12">The sequence shown here is derived from an EMBL/GenBank/DDBJ whole genome shotgun (WGS) entry which is preliminary data.</text>
</comment>
<dbReference type="AlphaFoldDB" id="A0A7Y9LUU8"/>
<proteinExistence type="inferred from homology"/>
<dbReference type="RefSeq" id="WP_179389734.1">
    <property type="nucleotide sequence ID" value="NZ_JACBYQ010000002.1"/>
</dbReference>
<feature type="active site" description="Nucleophile" evidence="9">
    <location>
        <position position="114"/>
    </location>
</feature>
<evidence type="ECO:0000256" key="2">
    <source>
        <dbReference type="ARBA" id="ARBA00004496"/>
    </source>
</evidence>
<keyword evidence="4 8" id="KW-0031">Aminopeptidase</keyword>
<evidence type="ECO:0000256" key="5">
    <source>
        <dbReference type="ARBA" id="ARBA00022490"/>
    </source>
</evidence>
<dbReference type="GO" id="GO:0004177">
    <property type="term" value="F:aminopeptidase activity"/>
    <property type="evidence" value="ECO:0007669"/>
    <property type="project" value="UniProtKB-UniRule"/>
</dbReference>
<evidence type="ECO:0000256" key="9">
    <source>
        <dbReference type="PIRSR" id="PIRSR006431-1"/>
    </source>
</evidence>
<dbReference type="PANTHER" id="PTHR43722">
    <property type="entry name" value="PROLINE IMINOPEPTIDASE"/>
    <property type="match status" value="1"/>
</dbReference>
<feature type="domain" description="AB hydrolase-1" evidence="11">
    <location>
        <begin position="35"/>
        <end position="298"/>
    </location>
</feature>
<evidence type="ECO:0000256" key="6">
    <source>
        <dbReference type="ARBA" id="ARBA00022670"/>
    </source>
</evidence>
<dbReference type="InterPro" id="IPR002410">
    <property type="entry name" value="Peptidase_S33"/>
</dbReference>
<evidence type="ECO:0000256" key="4">
    <source>
        <dbReference type="ARBA" id="ARBA00022438"/>
    </source>
</evidence>
<dbReference type="PRINTS" id="PR00793">
    <property type="entry name" value="PROAMNOPTASE"/>
</dbReference>
<evidence type="ECO:0000313" key="13">
    <source>
        <dbReference type="Proteomes" id="UP000521748"/>
    </source>
</evidence>
<dbReference type="NCBIfam" id="TIGR01249">
    <property type="entry name" value="pro_imino_pep_1"/>
    <property type="match status" value="1"/>
</dbReference>
<sequence>MKRYPEIEPHRSGMMDVGDGHSIYWEESGNPLGVPVLVLHGGPGSGSTPGGRRNWDPSKYRIVQLDQRNCGRSRPLASDPTVDLSTNTTQHLIGDIERLREFLAVESWVLWGGSRGATLALAYAESYPKRVRAMILVSVTTTRRKEVHWLTHEAGRFLPEEWHAFRAGVPEADRDGDLLAAYYRLLNESGDAEIQRKAARDWCSWEDALLSLEPDWTPSIRYQDPDFSMLFARLVTHYFHHAGFLEEEQLLRNAHRLAGIPGVLIHGQRDISGPAETPWLLAQEWPEAELHLIKEAGHQGNQRMRGLILEAAERFADC</sequence>
<evidence type="ECO:0000313" key="12">
    <source>
        <dbReference type="EMBL" id="NYE96023.1"/>
    </source>
</evidence>
<dbReference type="Pfam" id="PF00561">
    <property type="entry name" value="Abhydrolase_1"/>
    <property type="match status" value="1"/>
</dbReference>